<feature type="domain" description="Bacterial phospholipase C C-terminal" evidence="5">
    <location>
        <begin position="618"/>
        <end position="700"/>
    </location>
</feature>
<gene>
    <name evidence="6" type="ORF">F2P44_20265</name>
</gene>
<protein>
    <recommendedName>
        <fullName evidence="2">phospholipase C</fullName>
        <ecNumber evidence="2">3.1.4.3</ecNumber>
    </recommendedName>
</protein>
<dbReference type="InterPro" id="IPR006311">
    <property type="entry name" value="TAT_signal"/>
</dbReference>
<dbReference type="Pfam" id="PF04185">
    <property type="entry name" value="Phosphoesterase"/>
    <property type="match status" value="1"/>
</dbReference>
<sequence>MTITPNSRRAFLRKAARIGGSAAALSMFPPAIGRALAVAANNRTGTIRDVEHIVILMQENRSFDHYFGTLKGVRGFGDRFPIPLPASAAMGKHRVWYQLNDSVAAAPRVIAPFHLNTQQSFNAMRVAGTPHSWPNAQYAWNHGILANWPAHKQNHSMGYYKEADIPFQFALANAFTICDAYHSAFQGGTNPNRVFAWSGANDPLKQGNGPVIGNSYDSVEHDPSGGYAWITYPERLQAAGIRWQVYQNMADNFTDNPLAGFRRFRDAFANVPGSDPQLRERGMSTRDLDQLKLDVQADKLPQVSFIVATAEGSEHPGPSSPAQGAEYTAAVLDALTSNTEVWSKTVLFLMFDENDGFFDHVPPPAAPSYVQWHSDARQAVLAGASTVSTVGEYHEFATTETMEAPALMHRPYGLGPRVPMYVISPWSKGGWVNSQVFDHTSVIRFIETRFGVMEPSITPWRRAVCGDLMSAFNFKDPDGAAFSGALPDTKALAARARALGATTTPDLPPLPELPSQASGTRPSRALPYELHVSARVHPDTVDVELLFSNTGAAAAVFHVYDQNQLQTPPRRYTVEANKDLNGVWALGDQQGRYDLWVLGPNGFHRHFSGSASRQGPQPEIQVCYDIANGGVSAKLRNNGSVAATFVLKANAYLDAPAWSVTVAAGALSEQAWPLCDCGNWYDFSVRVTELPGYVRRFAGRVETGKDSVSDPAMGGLALAGD</sequence>
<dbReference type="EMBL" id="WHJG01000023">
    <property type="protein sequence ID" value="NHZ81593.1"/>
    <property type="molecule type" value="Genomic_DNA"/>
</dbReference>
<dbReference type="CDD" id="cd16014">
    <property type="entry name" value="PLC"/>
    <property type="match status" value="1"/>
</dbReference>
<evidence type="ECO:0000259" key="5">
    <source>
        <dbReference type="Pfam" id="PF05506"/>
    </source>
</evidence>
<dbReference type="InterPro" id="IPR007312">
    <property type="entry name" value="Phosphoesterase"/>
</dbReference>
<dbReference type="EC" id="3.1.4.3" evidence="2"/>
<dbReference type="PANTHER" id="PTHR31956:SF36">
    <property type="entry name" value="NON-HEMOLYTIC PHOSPHOLIPASE C"/>
    <property type="match status" value="1"/>
</dbReference>
<proteinExistence type="inferred from homology"/>
<dbReference type="PROSITE" id="PS51318">
    <property type="entry name" value="TAT"/>
    <property type="match status" value="1"/>
</dbReference>
<name>A0ABX0NGZ5_9BURK</name>
<evidence type="ECO:0000256" key="3">
    <source>
        <dbReference type="ARBA" id="ARBA00022801"/>
    </source>
</evidence>
<dbReference type="Pfam" id="PF05506">
    <property type="entry name" value="PLipase_C_C"/>
    <property type="match status" value="2"/>
</dbReference>
<dbReference type="InterPro" id="IPR017767">
    <property type="entry name" value="PC-PLC"/>
</dbReference>
<accession>A0ABX0NGZ5</accession>
<dbReference type="InterPro" id="IPR017850">
    <property type="entry name" value="Alkaline_phosphatase_core_sf"/>
</dbReference>
<evidence type="ECO:0000256" key="1">
    <source>
        <dbReference type="ARBA" id="ARBA00009717"/>
    </source>
</evidence>
<reference evidence="6 7" key="1">
    <citation type="submission" date="2019-10" db="EMBL/GenBank/DDBJ databases">
        <title>Taxonomy of Antarctic Massilia spp.: description of Massilia rubra sp. nov., Massilia aquatica sp. nov., Massilia mucilaginosa sp. nov., Massilia frigida sp. nov. isolated from streams, lakes and regoliths.</title>
        <authorList>
            <person name="Holochova P."/>
            <person name="Sedlacek I."/>
            <person name="Kralova S."/>
            <person name="Maslanova I."/>
            <person name="Busse H.-J."/>
            <person name="Stankova E."/>
            <person name="Vrbovska V."/>
            <person name="Kovarovic V."/>
            <person name="Bartak M."/>
            <person name="Svec P."/>
            <person name="Pantucek R."/>
        </authorList>
    </citation>
    <scope>NUCLEOTIDE SEQUENCE [LARGE SCALE GENOMIC DNA]</scope>
    <source>
        <strain evidence="6 7">CCM 8695</strain>
    </source>
</reference>
<evidence type="ECO:0000256" key="2">
    <source>
        <dbReference type="ARBA" id="ARBA00012018"/>
    </source>
</evidence>
<dbReference type="Proteomes" id="UP000621455">
    <property type="component" value="Unassembled WGS sequence"/>
</dbReference>
<dbReference type="RefSeq" id="WP_167088920.1">
    <property type="nucleotide sequence ID" value="NZ_WHJG01000023.1"/>
</dbReference>
<keyword evidence="3" id="KW-0378">Hydrolase</keyword>
<feature type="domain" description="Bacterial phospholipase C C-terminal" evidence="5">
    <location>
        <begin position="522"/>
        <end position="609"/>
    </location>
</feature>
<dbReference type="PANTHER" id="PTHR31956">
    <property type="entry name" value="NON-SPECIFIC PHOSPHOLIPASE C4-RELATED"/>
    <property type="match status" value="1"/>
</dbReference>
<feature type="region of interest" description="Disordered" evidence="4">
    <location>
        <begin position="502"/>
        <end position="522"/>
    </location>
</feature>
<evidence type="ECO:0000313" key="6">
    <source>
        <dbReference type="EMBL" id="NHZ81593.1"/>
    </source>
</evidence>
<dbReference type="InterPro" id="IPR008475">
    <property type="entry name" value="PLipase_C_C"/>
</dbReference>
<comment type="caution">
    <text evidence="6">The sequence shown here is derived from an EMBL/GenBank/DDBJ whole genome shotgun (WGS) entry which is preliminary data.</text>
</comment>
<keyword evidence="7" id="KW-1185">Reference proteome</keyword>
<dbReference type="NCBIfam" id="TIGR03396">
    <property type="entry name" value="PC_PLC"/>
    <property type="match status" value="1"/>
</dbReference>
<evidence type="ECO:0000256" key="4">
    <source>
        <dbReference type="SAM" id="MobiDB-lite"/>
    </source>
</evidence>
<comment type="similarity">
    <text evidence="1">Belongs to the bacterial phospholipase C family.</text>
</comment>
<evidence type="ECO:0000313" key="7">
    <source>
        <dbReference type="Proteomes" id="UP000621455"/>
    </source>
</evidence>
<organism evidence="6 7">
    <name type="scientific">Massilia frigida</name>
    <dbReference type="NCBI Taxonomy" id="2609281"/>
    <lineage>
        <taxon>Bacteria</taxon>
        <taxon>Pseudomonadati</taxon>
        <taxon>Pseudomonadota</taxon>
        <taxon>Betaproteobacteria</taxon>
        <taxon>Burkholderiales</taxon>
        <taxon>Oxalobacteraceae</taxon>
        <taxon>Telluria group</taxon>
        <taxon>Massilia</taxon>
    </lineage>
</organism>
<dbReference type="Gene3D" id="3.40.720.10">
    <property type="entry name" value="Alkaline Phosphatase, subunit A"/>
    <property type="match status" value="2"/>
</dbReference>